<dbReference type="PROSITE" id="PS50006">
    <property type="entry name" value="FHA_DOMAIN"/>
    <property type="match status" value="1"/>
</dbReference>
<dbReference type="Gene3D" id="2.60.200.20">
    <property type="match status" value="1"/>
</dbReference>
<feature type="chain" id="PRO_5046528218" evidence="3">
    <location>
        <begin position="26"/>
        <end position="846"/>
    </location>
</feature>
<dbReference type="Proteomes" id="UP001374803">
    <property type="component" value="Chromosome"/>
</dbReference>
<evidence type="ECO:0000256" key="1">
    <source>
        <dbReference type="SAM" id="MobiDB-lite"/>
    </source>
</evidence>
<proteinExistence type="predicted"/>
<dbReference type="Pfam" id="PF00498">
    <property type="entry name" value="FHA"/>
    <property type="match status" value="1"/>
</dbReference>
<feature type="region of interest" description="Disordered" evidence="1">
    <location>
        <begin position="556"/>
        <end position="649"/>
    </location>
</feature>
<feature type="compositionally biased region" description="Gly residues" evidence="1">
    <location>
        <begin position="573"/>
        <end position="623"/>
    </location>
</feature>
<evidence type="ECO:0000256" key="2">
    <source>
        <dbReference type="SAM" id="Phobius"/>
    </source>
</evidence>
<protein>
    <submittedName>
        <fullName evidence="5">FHA domain-containing protein</fullName>
    </submittedName>
</protein>
<evidence type="ECO:0000313" key="5">
    <source>
        <dbReference type="EMBL" id="WXB07966.1"/>
    </source>
</evidence>
<organism evidence="5 6">
    <name type="scientific">Pendulispora rubella</name>
    <dbReference type="NCBI Taxonomy" id="2741070"/>
    <lineage>
        <taxon>Bacteria</taxon>
        <taxon>Pseudomonadati</taxon>
        <taxon>Myxococcota</taxon>
        <taxon>Myxococcia</taxon>
        <taxon>Myxococcales</taxon>
        <taxon>Sorangiineae</taxon>
        <taxon>Pendulisporaceae</taxon>
        <taxon>Pendulispora</taxon>
    </lineage>
</organism>
<reference evidence="5" key="1">
    <citation type="submission" date="2021-12" db="EMBL/GenBank/DDBJ databases">
        <title>Discovery of the Pendulisporaceae a myxobacterial family with distinct sporulation behavior and unique specialized metabolism.</title>
        <authorList>
            <person name="Garcia R."/>
            <person name="Popoff A."/>
            <person name="Bader C.D."/>
            <person name="Loehr J."/>
            <person name="Walesch S."/>
            <person name="Walt C."/>
            <person name="Boldt J."/>
            <person name="Bunk B."/>
            <person name="Haeckl F.J.F.P.J."/>
            <person name="Gunesch A.P."/>
            <person name="Birkelbach J."/>
            <person name="Nuebel U."/>
            <person name="Pietschmann T."/>
            <person name="Bach T."/>
            <person name="Mueller R."/>
        </authorList>
    </citation>
    <scope>NUCLEOTIDE SEQUENCE</scope>
    <source>
        <strain evidence="5">MSr11367</strain>
    </source>
</reference>
<sequence>MTVRSSLLAIVTTMALVLVSAIAFAAPEAHILRIDPRAGVQNGAPLLTTVVEVIQANTPDVTPCGLLKGNAALDCVSEAMEKPGANWTAFQFPKDNAQLLVKVNGSDTPAAIDGNIQKWGDSKEKGVGTAWLIALDASSGMGSRYYDARTIAHQFVEAMGPNDVMNVQMFSDRQVIKDSKWKTFKQRNELVTALNDQQSTAPSSGAAKPLMNLLKGIATDAFGSLGNIQGPDIPLHQAMVVLSNGSGKEDASSAAPSATIFKQFVTKGRFPEDNTSAPKTPLPVVSIWLPTAGGIVNDALRNNDQQFMRELSNPEIGGFFDIVRDGQGQTKGKTIIGLVKQRFNSMYLVRWRVSCLNPTLEQTFSLQFMGGKTQIKGDASFKDVPVGADPSQWPLDIEMGRTKAEATANPVYPGGTLKVYGTFCWGGDSKRAEAYFLPAGTKPDPSFSNTDLAALQRAQKNLINQGLRGAAKDANDSFVEFEVPDEEKMLEGTGDNMVLRVLVYDNVAHRASGHDEQSVLTLRAGKKPINLLLILGIAGGVIVILLLVIVLIRGGGKGSKKRGGAPPSPVVAGGYGPQGGGYGAPPPQQGGGYGGPPQQGGGYGGPPQQGGGYGGPPQQGGGGYPPPGGGGYPPPGGPPPGGGGGYAAPPMQAQAPAYAPPPVAPVAAAAPQVPGGVVQVRCPSCQSMTMATPGQPSVCFSCGQPLPADLAGGGGGGNAPAFPLTGALSAQPLAPPPSPYGSYSSGGVATAAVLSGTAGQYTIRPGTEIRVGRDPAQCPVTLSEPRVSGVHSTLKLEGSQLWVRDETSNNGTYVAGSRIEPGTWVPVPPGAQLRFGPVEFTVRLDA</sequence>
<feature type="domain" description="FHA" evidence="4">
    <location>
        <begin position="769"/>
        <end position="819"/>
    </location>
</feature>
<keyword evidence="2" id="KW-0472">Membrane</keyword>
<gene>
    <name evidence="5" type="ORF">LVJ94_12080</name>
</gene>
<dbReference type="SUPFAM" id="SSF49879">
    <property type="entry name" value="SMAD/FHA domain"/>
    <property type="match status" value="1"/>
</dbReference>
<feature type="signal peptide" evidence="3">
    <location>
        <begin position="1"/>
        <end position="25"/>
    </location>
</feature>
<keyword evidence="2" id="KW-0812">Transmembrane</keyword>
<name>A0ABZ2LDV2_9BACT</name>
<dbReference type="CDD" id="cd00060">
    <property type="entry name" value="FHA"/>
    <property type="match status" value="1"/>
</dbReference>
<dbReference type="EMBL" id="CP089983">
    <property type="protein sequence ID" value="WXB07966.1"/>
    <property type="molecule type" value="Genomic_DNA"/>
</dbReference>
<dbReference type="InterPro" id="IPR008984">
    <property type="entry name" value="SMAD_FHA_dom_sf"/>
</dbReference>
<keyword evidence="6" id="KW-1185">Reference proteome</keyword>
<feature type="transmembrane region" description="Helical" evidence="2">
    <location>
        <begin position="531"/>
        <end position="552"/>
    </location>
</feature>
<dbReference type="RefSeq" id="WP_394837637.1">
    <property type="nucleotide sequence ID" value="NZ_CP089929.1"/>
</dbReference>
<evidence type="ECO:0000259" key="4">
    <source>
        <dbReference type="PROSITE" id="PS50006"/>
    </source>
</evidence>
<accession>A0ABZ2LDV2</accession>
<keyword evidence="3" id="KW-0732">Signal</keyword>
<evidence type="ECO:0000256" key="3">
    <source>
        <dbReference type="SAM" id="SignalP"/>
    </source>
</evidence>
<dbReference type="InterPro" id="IPR000253">
    <property type="entry name" value="FHA_dom"/>
</dbReference>
<feature type="compositionally biased region" description="Pro residues" evidence="1">
    <location>
        <begin position="624"/>
        <end position="641"/>
    </location>
</feature>
<dbReference type="SMART" id="SM00240">
    <property type="entry name" value="FHA"/>
    <property type="match status" value="1"/>
</dbReference>
<keyword evidence="2" id="KW-1133">Transmembrane helix</keyword>
<evidence type="ECO:0000313" key="6">
    <source>
        <dbReference type="Proteomes" id="UP001374803"/>
    </source>
</evidence>